<feature type="transmembrane region" description="Helical" evidence="1">
    <location>
        <begin position="283"/>
        <end position="299"/>
    </location>
</feature>
<protein>
    <recommendedName>
        <fullName evidence="2">Reverse transcriptase zinc-binding domain-containing protein</fullName>
    </recommendedName>
</protein>
<dbReference type="Proteomes" id="UP000823388">
    <property type="component" value="Chromosome 9N"/>
</dbReference>
<evidence type="ECO:0000313" key="3">
    <source>
        <dbReference type="EMBL" id="KAG2538666.1"/>
    </source>
</evidence>
<keyword evidence="1" id="KW-0812">Transmembrane</keyword>
<feature type="domain" description="Reverse transcriptase zinc-binding" evidence="2">
    <location>
        <begin position="170"/>
        <end position="253"/>
    </location>
</feature>
<reference evidence="3" key="1">
    <citation type="submission" date="2020-05" db="EMBL/GenBank/DDBJ databases">
        <title>WGS assembly of Panicum virgatum.</title>
        <authorList>
            <person name="Lovell J.T."/>
            <person name="Jenkins J."/>
            <person name="Shu S."/>
            <person name="Juenger T.E."/>
            <person name="Schmutz J."/>
        </authorList>
    </citation>
    <scope>NUCLEOTIDE SEQUENCE</scope>
    <source>
        <strain evidence="3">AP13</strain>
    </source>
</reference>
<keyword evidence="1" id="KW-1133">Transmembrane helix</keyword>
<evidence type="ECO:0000259" key="2">
    <source>
        <dbReference type="Pfam" id="PF13966"/>
    </source>
</evidence>
<dbReference type="EMBL" id="CM029054">
    <property type="protein sequence ID" value="KAG2538666.1"/>
    <property type="molecule type" value="Genomic_DNA"/>
</dbReference>
<gene>
    <name evidence="3" type="ORF">PVAP13_9NG420028</name>
</gene>
<accession>A0A8T0MV62</accession>
<name>A0A8T0MV62_PANVG</name>
<dbReference type="InterPro" id="IPR026960">
    <property type="entry name" value="RVT-Znf"/>
</dbReference>
<keyword evidence="1" id="KW-0472">Membrane</keyword>
<dbReference type="PANTHER" id="PTHR36617">
    <property type="entry name" value="PROTEIN, PUTATIVE-RELATED"/>
    <property type="match status" value="1"/>
</dbReference>
<proteinExistence type="predicted"/>
<evidence type="ECO:0000313" key="4">
    <source>
        <dbReference type="Proteomes" id="UP000823388"/>
    </source>
</evidence>
<organism evidence="3 4">
    <name type="scientific">Panicum virgatum</name>
    <name type="common">Blackwell switchgrass</name>
    <dbReference type="NCBI Taxonomy" id="38727"/>
    <lineage>
        <taxon>Eukaryota</taxon>
        <taxon>Viridiplantae</taxon>
        <taxon>Streptophyta</taxon>
        <taxon>Embryophyta</taxon>
        <taxon>Tracheophyta</taxon>
        <taxon>Spermatophyta</taxon>
        <taxon>Magnoliopsida</taxon>
        <taxon>Liliopsida</taxon>
        <taxon>Poales</taxon>
        <taxon>Poaceae</taxon>
        <taxon>PACMAD clade</taxon>
        <taxon>Panicoideae</taxon>
        <taxon>Panicodae</taxon>
        <taxon>Paniceae</taxon>
        <taxon>Panicinae</taxon>
        <taxon>Panicum</taxon>
        <taxon>Panicum sect. Hiantes</taxon>
    </lineage>
</organism>
<dbReference type="AlphaFoldDB" id="A0A8T0MV62"/>
<sequence length="339" mass="39585">MWKCTGKKRKYHMVKWDALIRPKDFGGLGILDVRAMNVCLVAKWLDRLENGPNNVSGSQFWSGLLGVRKWFQWGRAMKVRSGSQTSFWEDVWLGDCALKTQFHNLYNFCSDMNVTVADVLRAGTCNLKFRRTLIQHELEEWENLSDILESVHLCEGRDEMLWLLESKRRYSTKSLYRMMTFGGVKDPIMMEVWKCKVPLKIQIFLWMACHDRIQSAVQLRKRNWAGAKECKMCGAVETTDHILFTCPIAVFLWVFLKETPILGSVPSSIVELELIFLSRNHRFQSVLLFIFAGALWAIWKMRNDLVFEDKVIASPTMIIHKTVVLLTHWKQLLDEKKMK</sequence>
<dbReference type="PANTHER" id="PTHR36617:SF5">
    <property type="entry name" value="OS05G0421675 PROTEIN"/>
    <property type="match status" value="1"/>
</dbReference>
<evidence type="ECO:0000256" key="1">
    <source>
        <dbReference type="SAM" id="Phobius"/>
    </source>
</evidence>
<comment type="caution">
    <text evidence="3">The sequence shown here is derived from an EMBL/GenBank/DDBJ whole genome shotgun (WGS) entry which is preliminary data.</text>
</comment>
<dbReference type="Pfam" id="PF13966">
    <property type="entry name" value="zf-RVT"/>
    <property type="match status" value="1"/>
</dbReference>
<keyword evidence="4" id="KW-1185">Reference proteome</keyword>